<dbReference type="EMBL" id="JYDO01000019">
    <property type="protein sequence ID" value="KRZ77455.1"/>
    <property type="molecule type" value="Genomic_DNA"/>
</dbReference>
<dbReference type="AlphaFoldDB" id="A0A0V1N0M1"/>
<dbReference type="OrthoDB" id="10632674at2759"/>
<proteinExistence type="predicted"/>
<sequence>MLIAIIMGISEQRINVYAKCLPIAFKKLSFQVMREDFKNNNPIEQCVEVFRIPLKVKLTFLDKSRINLQILMEVEFESQNLLLFLSTLLLLYRLQSTIKQTNANLIYIIKDNRHVSITDKRKLPPTHLA</sequence>
<reference evidence="1 2" key="1">
    <citation type="submission" date="2015-01" db="EMBL/GenBank/DDBJ databases">
        <title>Evolution of Trichinella species and genotypes.</title>
        <authorList>
            <person name="Korhonen P.K."/>
            <person name="Edoardo P."/>
            <person name="Giuseppe L.R."/>
            <person name="Gasser R.B."/>
        </authorList>
    </citation>
    <scope>NUCLEOTIDE SEQUENCE [LARGE SCALE GENOMIC DNA]</scope>
    <source>
        <strain evidence="1">ISS1980</strain>
    </source>
</reference>
<evidence type="ECO:0000313" key="2">
    <source>
        <dbReference type="Proteomes" id="UP000054843"/>
    </source>
</evidence>
<comment type="caution">
    <text evidence="1">The sequence shown here is derived from an EMBL/GenBank/DDBJ whole genome shotgun (WGS) entry which is preliminary data.</text>
</comment>
<keyword evidence="2" id="KW-1185">Reference proteome</keyword>
<organism evidence="1 2">
    <name type="scientific">Trichinella papuae</name>
    <dbReference type="NCBI Taxonomy" id="268474"/>
    <lineage>
        <taxon>Eukaryota</taxon>
        <taxon>Metazoa</taxon>
        <taxon>Ecdysozoa</taxon>
        <taxon>Nematoda</taxon>
        <taxon>Enoplea</taxon>
        <taxon>Dorylaimia</taxon>
        <taxon>Trichinellida</taxon>
        <taxon>Trichinellidae</taxon>
        <taxon>Trichinella</taxon>
    </lineage>
</organism>
<accession>A0A0V1N0M1</accession>
<gene>
    <name evidence="1" type="ORF">T10_1151</name>
</gene>
<protein>
    <submittedName>
        <fullName evidence="1">Uncharacterized protein</fullName>
    </submittedName>
</protein>
<evidence type="ECO:0000313" key="1">
    <source>
        <dbReference type="EMBL" id="KRZ77455.1"/>
    </source>
</evidence>
<name>A0A0V1N0M1_9BILA</name>
<dbReference type="Proteomes" id="UP000054843">
    <property type="component" value="Unassembled WGS sequence"/>
</dbReference>